<gene>
    <name evidence="2" type="ORF">OG563_35075</name>
</gene>
<reference evidence="2" key="1">
    <citation type="submission" date="2022-10" db="EMBL/GenBank/DDBJ databases">
        <title>The complete genomes of actinobacterial strains from the NBC collection.</title>
        <authorList>
            <person name="Joergensen T.S."/>
            <person name="Alvarez Arevalo M."/>
            <person name="Sterndorff E.B."/>
            <person name="Faurdal D."/>
            <person name="Vuksanovic O."/>
            <person name="Mourched A.-S."/>
            <person name="Charusanti P."/>
            <person name="Shaw S."/>
            <person name="Blin K."/>
            <person name="Weber T."/>
        </authorList>
    </citation>
    <scope>NUCLEOTIDE SEQUENCE</scope>
    <source>
        <strain evidence="2">NBC_01482</strain>
    </source>
</reference>
<dbReference type="InterPro" id="IPR005152">
    <property type="entry name" value="Lipase_secreted"/>
</dbReference>
<dbReference type="Gene3D" id="1.10.260.130">
    <property type="match status" value="1"/>
</dbReference>
<organism evidence="2 3">
    <name type="scientific">Nocardia vinacea</name>
    <dbReference type="NCBI Taxonomy" id="96468"/>
    <lineage>
        <taxon>Bacteria</taxon>
        <taxon>Bacillati</taxon>
        <taxon>Actinomycetota</taxon>
        <taxon>Actinomycetes</taxon>
        <taxon>Mycobacteriales</taxon>
        <taxon>Nocardiaceae</taxon>
        <taxon>Nocardia</taxon>
    </lineage>
</organism>
<dbReference type="Gene3D" id="3.40.50.1820">
    <property type="entry name" value="alpha/beta hydrolase"/>
    <property type="match status" value="1"/>
</dbReference>
<dbReference type="Proteomes" id="UP001432062">
    <property type="component" value="Chromosome"/>
</dbReference>
<protein>
    <submittedName>
        <fullName evidence="2">Lipase family protein</fullName>
    </submittedName>
</protein>
<feature type="chain" id="PRO_5047550378" evidence="1">
    <location>
        <begin position="27"/>
        <end position="460"/>
    </location>
</feature>
<dbReference type="InterPro" id="IPR029058">
    <property type="entry name" value="AB_hydrolase_fold"/>
</dbReference>
<keyword evidence="1" id="KW-0732">Signal</keyword>
<accession>A0ABZ1YMW4</accession>
<evidence type="ECO:0000256" key="1">
    <source>
        <dbReference type="SAM" id="SignalP"/>
    </source>
</evidence>
<keyword evidence="3" id="KW-1185">Reference proteome</keyword>
<dbReference type="Pfam" id="PF03583">
    <property type="entry name" value="LIP"/>
    <property type="match status" value="1"/>
</dbReference>
<proteinExistence type="predicted"/>
<dbReference type="PANTHER" id="PTHR34853:SF1">
    <property type="entry name" value="LIPASE 5"/>
    <property type="match status" value="1"/>
</dbReference>
<dbReference type="PANTHER" id="PTHR34853">
    <property type="match status" value="1"/>
</dbReference>
<sequence length="460" mass="47961">MSSLRAVVVASMVGCSLLVGPVPAHAGPTEGPVAPVSPGPSDLQRWIDAHIPAPSLSPAASPPSGALPADLAALWQAVRSAPSGDRIFDEWPGGLDRLAPGDIVEWRDVTATSALLAIVPIQRAILLKFRTTDASGVPSFGTATLVIPAAAWTGPGDRPVLVNAVPINSLGLSCTPSYAMAHGLHGKFNAGDLFPPNTAWGLSRGYAVLIPDHEGPWMAYAEPKVAGHVVLDSIRAVRNVLPTEFRGSRFAITGYSGGAIASYAAAMLLDEYAPELSGVLVGAAMGGLVTDYRMVAGRFNGNSASGILLVVALAMGREHPAILGYMNNLTQWVATSPIKDTCGDSNGPLGVVGVPIDAAANISSPLTREIADRIFGQLSLTDRKSGAPLYIYHAASDIWIPQQNGDDLYRAQCARGVPAVHRTEPGEHVIALVTGFPGEIGWIDGRLRGEPAPSECAPRR</sequence>
<name>A0ABZ1YMW4_9NOCA</name>
<feature type="signal peptide" evidence="1">
    <location>
        <begin position="1"/>
        <end position="26"/>
    </location>
</feature>
<evidence type="ECO:0000313" key="2">
    <source>
        <dbReference type="EMBL" id="WUV44358.1"/>
    </source>
</evidence>
<dbReference type="RefSeq" id="WP_327097767.1">
    <property type="nucleotide sequence ID" value="NZ_CP109149.1"/>
</dbReference>
<evidence type="ECO:0000313" key="3">
    <source>
        <dbReference type="Proteomes" id="UP001432062"/>
    </source>
</evidence>
<dbReference type="EMBL" id="CP109441">
    <property type="protein sequence ID" value="WUV44358.1"/>
    <property type="molecule type" value="Genomic_DNA"/>
</dbReference>
<dbReference type="SUPFAM" id="SSF53474">
    <property type="entry name" value="alpha/beta-Hydrolases"/>
    <property type="match status" value="1"/>
</dbReference>